<dbReference type="EMBL" id="JABXBU010000001">
    <property type="protein sequence ID" value="KAF8796955.1"/>
    <property type="molecule type" value="Genomic_DNA"/>
</dbReference>
<comment type="cofactor">
    <cofactor evidence="1">
        <name>Mn(2+)</name>
        <dbReference type="ChEBI" id="CHEBI:29035"/>
    </cofactor>
</comment>
<evidence type="ECO:0000256" key="3">
    <source>
        <dbReference type="ARBA" id="ARBA00022679"/>
    </source>
</evidence>
<evidence type="ECO:0000313" key="10">
    <source>
        <dbReference type="Proteomes" id="UP000807504"/>
    </source>
</evidence>
<dbReference type="PANTHER" id="PTHR12271">
    <property type="entry name" value="POLY A POLYMERASE CID PAP -RELATED"/>
    <property type="match status" value="1"/>
</dbReference>
<evidence type="ECO:0000259" key="8">
    <source>
        <dbReference type="PROSITE" id="PS50158"/>
    </source>
</evidence>
<dbReference type="GO" id="GO:0003676">
    <property type="term" value="F:nucleic acid binding"/>
    <property type="evidence" value="ECO:0007669"/>
    <property type="project" value="InterPro"/>
</dbReference>
<dbReference type="Gene3D" id="1.10.1410.10">
    <property type="match status" value="2"/>
</dbReference>
<comment type="cofactor">
    <cofactor evidence="2">
        <name>Mg(2+)</name>
        <dbReference type="ChEBI" id="CHEBI:18420"/>
    </cofactor>
</comment>
<dbReference type="GO" id="GO:1990817">
    <property type="term" value="F:poly(A) RNA polymerase activity"/>
    <property type="evidence" value="ECO:0007669"/>
    <property type="project" value="UniProtKB-ARBA"/>
</dbReference>
<evidence type="ECO:0000256" key="7">
    <source>
        <dbReference type="SAM" id="MobiDB-lite"/>
    </source>
</evidence>
<feature type="compositionally biased region" description="Polar residues" evidence="7">
    <location>
        <begin position="1190"/>
        <end position="1202"/>
    </location>
</feature>
<protein>
    <submittedName>
        <fullName evidence="9">Terminal uridylyltransferase 4 like protein</fullName>
    </submittedName>
</protein>
<keyword evidence="6" id="KW-0863">Zinc-finger</keyword>
<dbReference type="Pfam" id="PF03828">
    <property type="entry name" value="PAP_assoc"/>
    <property type="match status" value="2"/>
</dbReference>
<feature type="region of interest" description="Disordered" evidence="7">
    <location>
        <begin position="1180"/>
        <end position="1204"/>
    </location>
</feature>
<feature type="compositionally biased region" description="Polar residues" evidence="7">
    <location>
        <begin position="96"/>
        <end position="121"/>
    </location>
</feature>
<keyword evidence="3" id="KW-0808">Transferase</keyword>
<accession>A0A8T0G378</accession>
<proteinExistence type="predicted"/>
<comment type="caution">
    <text evidence="9">The sequence shown here is derived from an EMBL/GenBank/DDBJ whole genome shotgun (WGS) entry which is preliminary data.</text>
</comment>
<dbReference type="Pfam" id="PF22600">
    <property type="entry name" value="MTPAP-like_central"/>
    <property type="match status" value="1"/>
</dbReference>
<sequence>MSFMDKDFDAVAAKRIDEVQKKQRPKMDISDANNKIKKILSKNKNCAPSFIPNKEDTPSNSDILEKQKPEKLPSKKRKEQQPYRPTVGKYKKCLDSKTSNQSPDLTSNSPLNSELKTTQNGDKMLSRNKNSEKRSQNSWDVIELQNSTGNFSDSHSINVINNSLKITTKSSKNDNVLVSDSSEFTFDVSSHGLNGNLTGVYDLPLTNKKNVKSEGISISVPSELTSDVSSPDLNGDLTSVDDIAQPSTITKKFSKIDDILVNGASQLTSDFNMTGPNGNSTSECVLTYPLTTNWNDPFSISDVPILAPDFSSPYANGDFSSVCSFAESNTLFDINWSEDYILPPNPASPNTYVTSEIFETNPYLNRCQLSNLNNLNLEDHFSESQSIHHDKLGLQEHEITSTISVKGNEVKTTASCEGGQFPESQPTGSFEDDQVFDCEFIKKIDQFLHKLISERYMQKAIAENILNDLRKFIKYYFNGNSVKLYGSYLYDAAVSTSNLNLALVSDYPIKNSFLLCIQKKLAIEMKDYKVDPFEENQNPRRSKICFSDNDHGIACELICLGSTVSKYLELNNMLKAVCNFDRRIQNLVIVIKLWAETCEINEVENGKLHPIGFALLVLHYLQQLEKPLLPFLNVSSKNWGLKDLPVRNMSSLGELWLDLLKYYGYEFNWNECVVTVTDKTPVPKSTKSWQLSWIAIEDPFSETNVANNIITSDSAEFITSCFKKSYEYFSSGPCDSDSTSSGSDHNDSQKIRKCSTFKLSDCISRAPPVFFSDDDDSDYENDYVPKQVVPEEPLKFSKISETMMKNVNRVLHEVYGKYKLPDHQLRGRQAFVKDLESYIRNLFPRYLHGNAKLNLFGSTVNGFAFKRSDLDICMTFEGRDKKENSAASVLKKLVYHLRRRDDLKNVFGLYKAQIPIIKFNVTHQNWHCDLSFYNILAVHNSHLLYKYSMMDERCQILGICLKYLAKKTCIADCAIRTLSSYSYILLTIHFLQQVNPPILPVMPIHDKGVFDEEIDAKELKRRGVLQNRNFWYSEDIEQLKKRYLGNERNTLSVGELWLEMLEYYLKFDYNRAVSITEKEPVPSSSLQRYACLFNIEDPFISKRNLGCIVSQEKAQETRKVFHRTRMLFGCDYPCDKMKILREHFFCPTSLTGRTTRDVECFACGGFGHVREECPKADPFKNRKPWKSSRKSSTNKAQKSTNVDGDKNSKYFGFLEEPPKYLSHEESTYSDHFGPKTNFPPTLPKSNEEPISTALTCVRAKHMVSTTQYDYDGRRIGSNSGNAFGGKSCRCHPLPDEWDPEKRPPSYCDALEILTTVGAVPLVKRCRNVAHWKTTYGRDYVYDPVLKPDFPFSIDKKE</sequence>
<gene>
    <name evidence="9" type="ORF">HNY73_001280</name>
</gene>
<evidence type="ECO:0000256" key="1">
    <source>
        <dbReference type="ARBA" id="ARBA00001936"/>
    </source>
</evidence>
<name>A0A8T0G378_ARGBR</name>
<evidence type="ECO:0000256" key="6">
    <source>
        <dbReference type="PROSITE-ProRule" id="PRU00047"/>
    </source>
</evidence>
<reference evidence="9" key="1">
    <citation type="journal article" date="2020" name="bioRxiv">
        <title>Chromosome-level reference genome of the European wasp spider Argiope bruennichi: a resource for studies on range expansion and evolutionary adaptation.</title>
        <authorList>
            <person name="Sheffer M.M."/>
            <person name="Hoppe A."/>
            <person name="Krehenwinkel H."/>
            <person name="Uhl G."/>
            <person name="Kuss A.W."/>
            <person name="Jensen L."/>
            <person name="Jensen C."/>
            <person name="Gillespie R.G."/>
            <person name="Hoff K.J."/>
            <person name="Prost S."/>
        </authorList>
    </citation>
    <scope>NUCLEOTIDE SEQUENCE</scope>
</reference>
<dbReference type="PROSITE" id="PS50158">
    <property type="entry name" value="ZF_CCHC"/>
    <property type="match status" value="1"/>
</dbReference>
<keyword evidence="5" id="KW-0460">Magnesium</keyword>
<dbReference type="GO" id="GO:0031123">
    <property type="term" value="P:RNA 3'-end processing"/>
    <property type="evidence" value="ECO:0007669"/>
    <property type="project" value="TreeGrafter"/>
</dbReference>
<dbReference type="GO" id="GO:0050265">
    <property type="term" value="F:RNA uridylyltransferase activity"/>
    <property type="evidence" value="ECO:0007669"/>
    <property type="project" value="TreeGrafter"/>
</dbReference>
<reference evidence="9" key="2">
    <citation type="submission" date="2020-06" db="EMBL/GenBank/DDBJ databases">
        <authorList>
            <person name="Sheffer M."/>
        </authorList>
    </citation>
    <scope>NUCLEOTIDE SEQUENCE</scope>
</reference>
<dbReference type="Proteomes" id="UP000807504">
    <property type="component" value="Unassembled WGS sequence"/>
</dbReference>
<dbReference type="SUPFAM" id="SSF57756">
    <property type="entry name" value="Retrovirus zinc finger-like domains"/>
    <property type="match status" value="1"/>
</dbReference>
<dbReference type="SUPFAM" id="SSF81301">
    <property type="entry name" value="Nucleotidyltransferase"/>
    <property type="match status" value="2"/>
</dbReference>
<keyword evidence="6" id="KW-0862">Zinc</keyword>
<dbReference type="PANTHER" id="PTHR12271:SF66">
    <property type="entry name" value="TERMINAL URIDYLYLTRANSFERASE TAILOR"/>
    <property type="match status" value="1"/>
</dbReference>
<evidence type="ECO:0000256" key="4">
    <source>
        <dbReference type="ARBA" id="ARBA00022723"/>
    </source>
</evidence>
<dbReference type="InterPro" id="IPR001878">
    <property type="entry name" value="Znf_CCHC"/>
</dbReference>
<dbReference type="InterPro" id="IPR002058">
    <property type="entry name" value="PAP_assoc"/>
</dbReference>
<organism evidence="9 10">
    <name type="scientific">Argiope bruennichi</name>
    <name type="common">Wasp spider</name>
    <name type="synonym">Aranea bruennichi</name>
    <dbReference type="NCBI Taxonomy" id="94029"/>
    <lineage>
        <taxon>Eukaryota</taxon>
        <taxon>Metazoa</taxon>
        <taxon>Ecdysozoa</taxon>
        <taxon>Arthropoda</taxon>
        <taxon>Chelicerata</taxon>
        <taxon>Arachnida</taxon>
        <taxon>Araneae</taxon>
        <taxon>Araneomorphae</taxon>
        <taxon>Entelegynae</taxon>
        <taxon>Araneoidea</taxon>
        <taxon>Araneidae</taxon>
        <taxon>Argiope</taxon>
    </lineage>
</organism>
<evidence type="ECO:0000256" key="2">
    <source>
        <dbReference type="ARBA" id="ARBA00001946"/>
    </source>
</evidence>
<dbReference type="CDD" id="cd05402">
    <property type="entry name" value="NT_PAP_TUTase"/>
    <property type="match status" value="1"/>
</dbReference>
<keyword evidence="10" id="KW-1185">Reference proteome</keyword>
<feature type="domain" description="CCHC-type" evidence="8">
    <location>
        <begin position="1160"/>
        <end position="1175"/>
    </location>
</feature>
<dbReference type="Gene3D" id="3.30.460.10">
    <property type="entry name" value="Beta Polymerase, domain 2"/>
    <property type="match status" value="1"/>
</dbReference>
<evidence type="ECO:0000256" key="5">
    <source>
        <dbReference type="ARBA" id="ARBA00022842"/>
    </source>
</evidence>
<keyword evidence="4" id="KW-0479">Metal-binding</keyword>
<feature type="compositionally biased region" description="Basic and acidic residues" evidence="7">
    <location>
        <begin position="53"/>
        <end position="73"/>
    </location>
</feature>
<dbReference type="InterPro" id="IPR043519">
    <property type="entry name" value="NT_sf"/>
</dbReference>
<feature type="region of interest" description="Disordered" evidence="7">
    <location>
        <begin position="1224"/>
        <end position="1244"/>
    </location>
</feature>
<keyword evidence="9" id="KW-0548">Nucleotidyltransferase</keyword>
<dbReference type="GO" id="GO:0008270">
    <property type="term" value="F:zinc ion binding"/>
    <property type="evidence" value="ECO:0007669"/>
    <property type="project" value="UniProtKB-KW"/>
</dbReference>
<dbReference type="InterPro" id="IPR036875">
    <property type="entry name" value="Znf_CCHC_sf"/>
</dbReference>
<feature type="region of interest" description="Disordered" evidence="7">
    <location>
        <begin position="40"/>
        <end position="137"/>
    </location>
</feature>
<dbReference type="SUPFAM" id="SSF81631">
    <property type="entry name" value="PAP/OAS1 substrate-binding domain"/>
    <property type="match status" value="2"/>
</dbReference>
<evidence type="ECO:0000313" key="9">
    <source>
        <dbReference type="EMBL" id="KAF8796955.1"/>
    </source>
</evidence>
<dbReference type="InterPro" id="IPR054708">
    <property type="entry name" value="MTPAP-like_central"/>
</dbReference>
<dbReference type="SMART" id="SM00343">
    <property type="entry name" value="ZnF_C2HC"/>
    <property type="match status" value="1"/>
</dbReference>